<protein>
    <submittedName>
        <fullName evidence="4">Flagellar protein FlgN</fullName>
    </submittedName>
</protein>
<dbReference type="Gene3D" id="1.20.58.300">
    <property type="entry name" value="FlgN-like"/>
    <property type="match status" value="1"/>
</dbReference>
<dbReference type="SUPFAM" id="SSF140566">
    <property type="entry name" value="FlgN-like"/>
    <property type="match status" value="1"/>
</dbReference>
<name>A0ABT8BST1_9VIBR</name>
<evidence type="ECO:0000256" key="2">
    <source>
        <dbReference type="ARBA" id="ARBA00007703"/>
    </source>
</evidence>
<evidence type="ECO:0000256" key="1">
    <source>
        <dbReference type="ARBA" id="ARBA00002397"/>
    </source>
</evidence>
<keyword evidence="4" id="KW-0969">Cilium</keyword>
<evidence type="ECO:0000313" key="4">
    <source>
        <dbReference type="EMBL" id="MDN3609434.1"/>
    </source>
</evidence>
<dbReference type="InterPro" id="IPR007809">
    <property type="entry name" value="FlgN-like"/>
</dbReference>
<keyword evidence="4" id="KW-0966">Cell projection</keyword>
<dbReference type="Proteomes" id="UP001238540">
    <property type="component" value="Unassembled WGS sequence"/>
</dbReference>
<sequence length="145" mass="16609">MTTSDPSRLIKQYVKTIGQDIRLYQQLTPLLREQKQLYLTLDATRLSANLEQQKPLLNQLIAHAEERRQTMITLALPVEKRGVDKLISLLPPAISKQVSAQCRMLQGMIEQCQKLNQDNGQTSANFHELMVQITQPNQHTYADKI</sequence>
<keyword evidence="3" id="KW-1005">Bacterial flagellum biogenesis</keyword>
<dbReference type="InterPro" id="IPR036679">
    <property type="entry name" value="FlgN-like_sf"/>
</dbReference>
<dbReference type="RefSeq" id="WP_076587492.1">
    <property type="nucleotide sequence ID" value="NZ_JABEYA020000002.1"/>
</dbReference>
<comment type="function">
    <text evidence="1">Required for the efficient initiation of filament assembly.</text>
</comment>
<comment type="caution">
    <text evidence="4">The sequence shown here is derived from an EMBL/GenBank/DDBJ whole genome shotgun (WGS) entry which is preliminary data.</text>
</comment>
<dbReference type="EMBL" id="JAUFQC010000001">
    <property type="protein sequence ID" value="MDN3609434.1"/>
    <property type="molecule type" value="Genomic_DNA"/>
</dbReference>
<comment type="similarity">
    <text evidence="2">Belongs to the FlgN family.</text>
</comment>
<reference evidence="5" key="1">
    <citation type="journal article" date="2019" name="Int. J. Syst. Evol. Microbiol.">
        <title>The Global Catalogue of Microorganisms (GCM) 10K type strain sequencing project: providing services to taxonomists for standard genome sequencing and annotation.</title>
        <authorList>
            <consortium name="The Broad Institute Genomics Platform"/>
            <consortium name="The Broad Institute Genome Sequencing Center for Infectious Disease"/>
            <person name="Wu L."/>
            <person name="Ma J."/>
        </authorList>
    </citation>
    <scope>NUCLEOTIDE SEQUENCE [LARGE SCALE GENOMIC DNA]</scope>
    <source>
        <strain evidence="5">CECT 7398</strain>
    </source>
</reference>
<evidence type="ECO:0000256" key="3">
    <source>
        <dbReference type="ARBA" id="ARBA00022795"/>
    </source>
</evidence>
<proteinExistence type="inferred from homology"/>
<evidence type="ECO:0000313" key="5">
    <source>
        <dbReference type="Proteomes" id="UP001238540"/>
    </source>
</evidence>
<accession>A0ABT8BST1</accession>
<keyword evidence="4" id="KW-0282">Flagellum</keyword>
<keyword evidence="5" id="KW-1185">Reference proteome</keyword>
<gene>
    <name evidence="4" type="ORF">QWZ16_06925</name>
</gene>
<dbReference type="Pfam" id="PF05130">
    <property type="entry name" value="FlgN"/>
    <property type="match status" value="1"/>
</dbReference>
<organism evidence="4 5">
    <name type="scientific">Vibrio ostreicida</name>
    <dbReference type="NCBI Taxonomy" id="526588"/>
    <lineage>
        <taxon>Bacteria</taxon>
        <taxon>Pseudomonadati</taxon>
        <taxon>Pseudomonadota</taxon>
        <taxon>Gammaproteobacteria</taxon>
        <taxon>Vibrionales</taxon>
        <taxon>Vibrionaceae</taxon>
        <taxon>Vibrio</taxon>
    </lineage>
</organism>